<dbReference type="Proteomes" id="UP000221538">
    <property type="component" value="Unassembled WGS sequence"/>
</dbReference>
<evidence type="ECO:0000259" key="1">
    <source>
        <dbReference type="Pfam" id="PF19839"/>
    </source>
</evidence>
<accession>A0A292ZP90</accession>
<sequence length="96" mass="11019">MTGTSPRLSVRIDPRHLTLIEDVARKQNVSPSQVVRWAIDAYLAGAHDHGSSRRRLARLAEFQNLALDVIILEQYPELRERMIAETDKRLEQYHGA</sequence>
<dbReference type="InterPro" id="IPR045559">
    <property type="entry name" value="RHH_9"/>
</dbReference>
<reference evidence="2 3" key="1">
    <citation type="journal article" date="2013" name="Biodegradation">
        <title>Occurrence of 4-tert-butylphenol (4-t-BP) biodegradation in an aquatic sample caused by the presence of Spirodela polyrrhiza and isolation of a 4-t-BP-utilizing bacterium.</title>
        <authorList>
            <person name="Ogata Y."/>
            <person name="Toyama T."/>
            <person name="Yu N."/>
            <person name="Wang X."/>
            <person name="Sei K."/>
            <person name="Ike M."/>
        </authorList>
    </citation>
    <scope>NUCLEOTIDE SEQUENCE [LARGE SCALE GENOMIC DNA]</scope>
    <source>
        <strain evidence="2 3">OMI</strain>
    </source>
</reference>
<protein>
    <recommendedName>
        <fullName evidence="1">Ribbon-helix-helix protein RHH domain-containing protein</fullName>
    </recommendedName>
</protein>
<name>A0A292ZP90_SPHSA</name>
<dbReference type="EMBL" id="BEWI01000034">
    <property type="protein sequence ID" value="GAY24720.1"/>
    <property type="molecule type" value="Genomic_DNA"/>
</dbReference>
<feature type="domain" description="Ribbon-helix-helix protein RHH" evidence="1">
    <location>
        <begin position="5"/>
        <end position="44"/>
    </location>
</feature>
<dbReference type="RefSeq" id="WP_062733591.1">
    <property type="nucleotide sequence ID" value="NZ_BEWI01000034.1"/>
</dbReference>
<evidence type="ECO:0000313" key="2">
    <source>
        <dbReference type="EMBL" id="GAY24720.1"/>
    </source>
</evidence>
<comment type="caution">
    <text evidence="2">The sequence shown here is derived from an EMBL/GenBank/DDBJ whole genome shotgun (WGS) entry which is preliminary data.</text>
</comment>
<dbReference type="AlphaFoldDB" id="A0A292ZP90"/>
<proteinExistence type="predicted"/>
<organism evidence="2 3">
    <name type="scientific">Sphingobium fuliginis (strain ATCC 27551)</name>
    <dbReference type="NCBI Taxonomy" id="336203"/>
    <lineage>
        <taxon>Bacteria</taxon>
        <taxon>Pseudomonadati</taxon>
        <taxon>Pseudomonadota</taxon>
        <taxon>Alphaproteobacteria</taxon>
        <taxon>Sphingomonadales</taxon>
        <taxon>Sphingomonadaceae</taxon>
        <taxon>Sphingobium</taxon>
    </lineage>
</organism>
<reference evidence="2 3" key="2">
    <citation type="journal article" date="2013" name="Environ. Sci. Technol.">
        <title>The 4-tert-butylphenol-utilizing bacterium Sphingobium fuliginis OMI can degrade bisphenols via phenolic ring hydroxylation and meta-cleavage pathway.</title>
        <authorList>
            <person name="Ogata Y."/>
            <person name="Goda S."/>
            <person name="Toyama T."/>
            <person name="Sei K."/>
            <person name="Ike M."/>
        </authorList>
    </citation>
    <scope>NUCLEOTIDE SEQUENCE [LARGE SCALE GENOMIC DNA]</scope>
    <source>
        <strain evidence="2 3">OMI</strain>
    </source>
</reference>
<evidence type="ECO:0000313" key="3">
    <source>
        <dbReference type="Proteomes" id="UP000221538"/>
    </source>
</evidence>
<dbReference type="Pfam" id="PF19839">
    <property type="entry name" value="RHH_9"/>
    <property type="match status" value="1"/>
</dbReference>
<gene>
    <name evidence="2" type="ORF">SFOMI_5305</name>
</gene>